<dbReference type="AlphaFoldDB" id="A0A543HGL0"/>
<sequence length="156" mass="18334">MFAEYVVRRRMRRFLDSFEHKDFDQLSQAWAQDVIVEFPEGLPMAGAWHGKEEVRRLFESVFAYNRRFAFTVHHIAVSGAWSPMGRSTVLTEWQAEEERMDGHMLKVRVVSVAESRRWRVVRTRDYFSDVPAMAAHYEHIELPSRTSRSLRDGGSL</sequence>
<dbReference type="Pfam" id="PF12680">
    <property type="entry name" value="SnoaL_2"/>
    <property type="match status" value="1"/>
</dbReference>
<keyword evidence="2" id="KW-0378">Hydrolase</keyword>
<accession>A0A543HGL0</accession>
<comment type="caution">
    <text evidence="2">The sequence shown here is derived from an EMBL/GenBank/DDBJ whole genome shotgun (WGS) entry which is preliminary data.</text>
</comment>
<dbReference type="Proteomes" id="UP000316747">
    <property type="component" value="Unassembled WGS sequence"/>
</dbReference>
<protein>
    <submittedName>
        <fullName evidence="2">Limonene-1,2-epoxide hydrolase</fullName>
    </submittedName>
</protein>
<dbReference type="SUPFAM" id="SSF54427">
    <property type="entry name" value="NTF2-like"/>
    <property type="match status" value="1"/>
</dbReference>
<dbReference type="EMBL" id="VFPM01000004">
    <property type="protein sequence ID" value="TQM57458.1"/>
    <property type="molecule type" value="Genomic_DNA"/>
</dbReference>
<evidence type="ECO:0000259" key="1">
    <source>
        <dbReference type="Pfam" id="PF12680"/>
    </source>
</evidence>
<organism evidence="2 3">
    <name type="scientific">Humibacillus xanthopallidus</name>
    <dbReference type="NCBI Taxonomy" id="412689"/>
    <lineage>
        <taxon>Bacteria</taxon>
        <taxon>Bacillati</taxon>
        <taxon>Actinomycetota</taxon>
        <taxon>Actinomycetes</taxon>
        <taxon>Micrococcales</taxon>
        <taxon>Intrasporangiaceae</taxon>
        <taxon>Humibacillus</taxon>
    </lineage>
</organism>
<dbReference type="GO" id="GO:0016787">
    <property type="term" value="F:hydrolase activity"/>
    <property type="evidence" value="ECO:0007669"/>
    <property type="project" value="UniProtKB-KW"/>
</dbReference>
<gene>
    <name evidence="2" type="ORF">FBY41_4285</name>
</gene>
<dbReference type="InterPro" id="IPR037401">
    <property type="entry name" value="SnoaL-like"/>
</dbReference>
<evidence type="ECO:0000313" key="2">
    <source>
        <dbReference type="EMBL" id="TQM57458.1"/>
    </source>
</evidence>
<reference evidence="2 3" key="1">
    <citation type="submission" date="2019-06" db="EMBL/GenBank/DDBJ databases">
        <title>Genome sequencing of plant associated microbes to promote plant fitness in Sorghum bicolor and Oryza sativa.</title>
        <authorList>
            <person name="Coleman-Derr D."/>
        </authorList>
    </citation>
    <scope>NUCLEOTIDE SEQUENCE [LARGE SCALE GENOMIC DNA]</scope>
    <source>
        <strain evidence="2 3">KV-663</strain>
    </source>
</reference>
<proteinExistence type="predicted"/>
<dbReference type="Gene3D" id="3.10.450.50">
    <property type="match status" value="1"/>
</dbReference>
<dbReference type="InterPro" id="IPR032710">
    <property type="entry name" value="NTF2-like_dom_sf"/>
</dbReference>
<evidence type="ECO:0000313" key="3">
    <source>
        <dbReference type="Proteomes" id="UP000316747"/>
    </source>
</evidence>
<dbReference type="RefSeq" id="WP_185749194.1">
    <property type="nucleotide sequence ID" value="NZ_VFPM01000004.1"/>
</dbReference>
<feature type="domain" description="SnoaL-like" evidence="1">
    <location>
        <begin position="12"/>
        <end position="117"/>
    </location>
</feature>
<keyword evidence="3" id="KW-1185">Reference proteome</keyword>
<name>A0A543HGL0_9MICO</name>